<evidence type="ECO:0000256" key="9">
    <source>
        <dbReference type="ARBA" id="ARBA00023136"/>
    </source>
</evidence>
<keyword evidence="4" id="KW-0997">Cell inner membrane</keyword>
<dbReference type="RefSeq" id="WP_064002735.1">
    <property type="nucleotide sequence ID" value="NZ_LSTV01000002.1"/>
</dbReference>
<protein>
    <recommendedName>
        <fullName evidence="13">EI24 domain-containing protein</fullName>
    </recommendedName>
</protein>
<dbReference type="OrthoDB" id="3375053at2"/>
<dbReference type="InterPro" id="IPR050480">
    <property type="entry name" value="CysZ-like"/>
</dbReference>
<dbReference type="AlphaFoldDB" id="A0A177KB53"/>
<organism evidence="11 12">
    <name type="scientific">Microbacterium oleivorans</name>
    <dbReference type="NCBI Taxonomy" id="273677"/>
    <lineage>
        <taxon>Bacteria</taxon>
        <taxon>Bacillati</taxon>
        <taxon>Actinomycetota</taxon>
        <taxon>Actinomycetes</taxon>
        <taxon>Micrococcales</taxon>
        <taxon>Microbacteriaceae</taxon>
        <taxon>Microbacterium</taxon>
    </lineage>
</organism>
<evidence type="ECO:0000256" key="6">
    <source>
        <dbReference type="ARBA" id="ARBA00022692"/>
    </source>
</evidence>
<evidence type="ECO:0000313" key="12">
    <source>
        <dbReference type="Proteomes" id="UP000076998"/>
    </source>
</evidence>
<evidence type="ECO:0000256" key="1">
    <source>
        <dbReference type="ARBA" id="ARBA00004141"/>
    </source>
</evidence>
<dbReference type="InterPro" id="IPR059112">
    <property type="entry name" value="CysZ/EI24"/>
</dbReference>
<accession>A0A177KB53</accession>
<keyword evidence="2" id="KW-0813">Transport</keyword>
<keyword evidence="8" id="KW-0764">Sulfate transport</keyword>
<keyword evidence="7 10" id="KW-1133">Transmembrane helix</keyword>
<proteinExistence type="predicted"/>
<dbReference type="PANTHER" id="PTHR37468">
    <property type="entry name" value="SULFATE TRANSPORTER CYSZ"/>
    <property type="match status" value="1"/>
</dbReference>
<keyword evidence="5" id="KW-0028">Amino-acid biosynthesis</keyword>
<evidence type="ECO:0000256" key="4">
    <source>
        <dbReference type="ARBA" id="ARBA00022519"/>
    </source>
</evidence>
<evidence type="ECO:0000313" key="11">
    <source>
        <dbReference type="EMBL" id="OAH50374.1"/>
    </source>
</evidence>
<keyword evidence="9 10" id="KW-0472">Membrane</keyword>
<evidence type="ECO:0008006" key="13">
    <source>
        <dbReference type="Google" id="ProtNLM"/>
    </source>
</evidence>
<comment type="subcellular location">
    <subcellularLocation>
        <location evidence="1">Membrane</location>
        <topology evidence="1">Multi-pass membrane protein</topology>
    </subcellularLocation>
</comment>
<feature type="transmembrane region" description="Helical" evidence="10">
    <location>
        <begin position="213"/>
        <end position="238"/>
    </location>
</feature>
<name>A0A177KB53_9MICO</name>
<reference evidence="11 12" key="1">
    <citation type="submission" date="2016-02" db="EMBL/GenBank/DDBJ databases">
        <authorList>
            <person name="Wen L."/>
            <person name="He K."/>
            <person name="Yang H."/>
        </authorList>
    </citation>
    <scope>NUCLEOTIDE SEQUENCE [LARGE SCALE GENOMIC DNA]</scope>
    <source>
        <strain evidence="11 12">CD11_3</strain>
    </source>
</reference>
<dbReference type="Pfam" id="PF07264">
    <property type="entry name" value="EI24"/>
    <property type="match status" value="1"/>
</dbReference>
<keyword evidence="3" id="KW-1003">Cell membrane</keyword>
<dbReference type="GO" id="GO:0000103">
    <property type="term" value="P:sulfate assimilation"/>
    <property type="evidence" value="ECO:0007669"/>
    <property type="project" value="TreeGrafter"/>
</dbReference>
<keyword evidence="6 10" id="KW-0812">Transmembrane</keyword>
<sequence>MTTPPPAPRPVASFFRGVGDLGRGFAFWGRLPGRMALGLIPAAIVGILLLAGIITLVAFLRDIVTALTPFADDWAEVAASLVRLGIGAALLGGAIVLAVVSFTALTLLVGDPFYERIWRSVEQHLGDAPPESDYGFWRSIRDSIGLILRGLLAAMVAGLVGLIPLVGTALGAVVAAFLTGWLLADELTSRALSARGLDAAARRDLRRGQRARVLGFGVATQLCFLVPLGAVVAMPAAVAGSTVLARTLLDMRAAMSQAEESTAPTRSGNGA</sequence>
<evidence type="ECO:0000256" key="3">
    <source>
        <dbReference type="ARBA" id="ARBA00022475"/>
    </source>
</evidence>
<evidence type="ECO:0000256" key="7">
    <source>
        <dbReference type="ARBA" id="ARBA00022989"/>
    </source>
</evidence>
<feature type="transmembrane region" description="Helical" evidence="10">
    <location>
        <begin position="172"/>
        <end position="192"/>
    </location>
</feature>
<gene>
    <name evidence="11" type="ORF">AYL44_07910</name>
</gene>
<evidence type="ECO:0000256" key="5">
    <source>
        <dbReference type="ARBA" id="ARBA00022605"/>
    </source>
</evidence>
<dbReference type="EMBL" id="LSTV01000002">
    <property type="protein sequence ID" value="OAH50374.1"/>
    <property type="molecule type" value="Genomic_DNA"/>
</dbReference>
<dbReference type="Proteomes" id="UP000076998">
    <property type="component" value="Unassembled WGS sequence"/>
</dbReference>
<comment type="caution">
    <text evidence="11">The sequence shown here is derived from an EMBL/GenBank/DDBJ whole genome shotgun (WGS) entry which is preliminary data.</text>
</comment>
<evidence type="ECO:0000256" key="8">
    <source>
        <dbReference type="ARBA" id="ARBA00023032"/>
    </source>
</evidence>
<feature type="transmembrane region" description="Helical" evidence="10">
    <location>
        <begin position="36"/>
        <end position="60"/>
    </location>
</feature>
<dbReference type="PANTHER" id="PTHR37468:SF1">
    <property type="entry name" value="SULFATE TRANSPORTER CYSZ"/>
    <property type="match status" value="1"/>
</dbReference>
<evidence type="ECO:0000256" key="10">
    <source>
        <dbReference type="SAM" id="Phobius"/>
    </source>
</evidence>
<dbReference type="GO" id="GO:0019344">
    <property type="term" value="P:cysteine biosynthetic process"/>
    <property type="evidence" value="ECO:0007669"/>
    <property type="project" value="TreeGrafter"/>
</dbReference>
<dbReference type="GO" id="GO:0009675">
    <property type="term" value="F:high-affinity sulfate:proton symporter activity"/>
    <property type="evidence" value="ECO:0007669"/>
    <property type="project" value="TreeGrafter"/>
</dbReference>
<evidence type="ECO:0000256" key="2">
    <source>
        <dbReference type="ARBA" id="ARBA00022448"/>
    </source>
</evidence>
<dbReference type="GO" id="GO:0005886">
    <property type="term" value="C:plasma membrane"/>
    <property type="evidence" value="ECO:0007669"/>
    <property type="project" value="TreeGrafter"/>
</dbReference>
<feature type="transmembrane region" description="Helical" evidence="10">
    <location>
        <begin position="80"/>
        <end position="109"/>
    </location>
</feature>